<dbReference type="Proteomes" id="UP000319792">
    <property type="component" value="Unassembled WGS sequence"/>
</dbReference>
<accession>A0A5C5RK63</accession>
<dbReference type="InterPro" id="IPR016888">
    <property type="entry name" value="UCP028498"/>
</dbReference>
<dbReference type="RefSeq" id="WP_146436078.1">
    <property type="nucleotide sequence ID" value="NZ_VIGV01000005.1"/>
</dbReference>
<organism evidence="1 2">
    <name type="scientific">Tsukamurella sputi</name>
    <dbReference type="NCBI Taxonomy" id="2591848"/>
    <lineage>
        <taxon>Bacteria</taxon>
        <taxon>Bacillati</taxon>
        <taxon>Actinomycetota</taxon>
        <taxon>Actinomycetes</taxon>
        <taxon>Mycobacteriales</taxon>
        <taxon>Tsukamurellaceae</taxon>
        <taxon>Tsukamurella</taxon>
    </lineage>
</organism>
<evidence type="ECO:0000313" key="2">
    <source>
        <dbReference type="Proteomes" id="UP000319792"/>
    </source>
</evidence>
<gene>
    <name evidence="1" type="ORF">FK268_16600</name>
</gene>
<keyword evidence="2" id="KW-1185">Reference proteome</keyword>
<protein>
    <submittedName>
        <fullName evidence="1">DUF2255 family protein</fullName>
    </submittedName>
</protein>
<name>A0A5C5RK63_9ACTN</name>
<reference evidence="1 2" key="1">
    <citation type="submission" date="2019-08" db="EMBL/GenBank/DDBJ databases">
        <title>Tsukamurella conjunctivitidis sp. nov., Tsukamurella assacharolytica sp. nov. and Tsukamurella sputae sp. nov. isolated from patients with conjunctivitis, bacteraemia (lymphoma) and respiratory infection (sputum) in Hong Kong.</title>
        <authorList>
            <person name="Fok K.M.N."/>
            <person name="Fong J.Y.H."/>
        </authorList>
    </citation>
    <scope>NUCLEOTIDE SEQUENCE [LARGE SCALE GENOMIC DNA]</scope>
    <source>
        <strain evidence="1 2">HKU70</strain>
    </source>
</reference>
<dbReference type="EMBL" id="VIGV01000005">
    <property type="protein sequence ID" value="TWS23012.1"/>
    <property type="molecule type" value="Genomic_DNA"/>
</dbReference>
<evidence type="ECO:0000313" key="1">
    <source>
        <dbReference type="EMBL" id="TWS23012.1"/>
    </source>
</evidence>
<sequence length="124" mass="13584">MPLTPDLMTALGDAPEIEISSYRKDGTLRRWVPIWSVRVGDEIYLRSAFGVDGGWYKWAKIKGVGRVRVAGTEADVTLVPYTGPELQAQVDTAFETKYRGGGEALQIMVTEPARSATVRLDPAA</sequence>
<dbReference type="Pfam" id="PF10012">
    <property type="entry name" value="DUF2255"/>
    <property type="match status" value="1"/>
</dbReference>
<dbReference type="OrthoDB" id="162563at2"/>
<comment type="caution">
    <text evidence="1">The sequence shown here is derived from an EMBL/GenBank/DDBJ whole genome shotgun (WGS) entry which is preliminary data.</text>
</comment>
<proteinExistence type="predicted"/>
<dbReference type="AlphaFoldDB" id="A0A5C5RK63"/>